<dbReference type="InterPro" id="IPR032813">
    <property type="entry name" value="Na_H_antiport_N"/>
</dbReference>
<feature type="transmembrane region" description="Helical" evidence="6">
    <location>
        <begin position="215"/>
        <end position="234"/>
    </location>
</feature>
<dbReference type="PANTHER" id="PTHR37821">
    <property type="entry name" value="AMINO ACID TRANSPORTER YUIF-RELATED"/>
    <property type="match status" value="1"/>
</dbReference>
<dbReference type="STRING" id="1035839.GCA_000238795_01097"/>
<feature type="transmembrane region" description="Helical" evidence="6">
    <location>
        <begin position="356"/>
        <end position="373"/>
    </location>
</feature>
<dbReference type="Pfam" id="PF13726">
    <property type="entry name" value="Na_H_antiport_2"/>
    <property type="match status" value="1"/>
</dbReference>
<feature type="transmembrane region" description="Helical" evidence="6">
    <location>
        <begin position="135"/>
        <end position="152"/>
    </location>
</feature>
<feature type="transmembrane region" description="Helical" evidence="6">
    <location>
        <begin position="285"/>
        <end position="301"/>
    </location>
</feature>
<feature type="transmembrane region" description="Helical" evidence="6">
    <location>
        <begin position="313"/>
        <end position="331"/>
    </location>
</feature>
<evidence type="ECO:0000259" key="7">
    <source>
        <dbReference type="Pfam" id="PF03553"/>
    </source>
</evidence>
<evidence type="ECO:0000256" key="4">
    <source>
        <dbReference type="ARBA" id="ARBA00022989"/>
    </source>
</evidence>
<gene>
    <name evidence="9" type="ORF">DPV93_06695</name>
</gene>
<feature type="domain" description="Na+/H+ antiporter NhaC-like C-terminal" evidence="7">
    <location>
        <begin position="167"/>
        <end position="457"/>
    </location>
</feature>
<proteinExistence type="predicted"/>
<evidence type="ECO:0000256" key="1">
    <source>
        <dbReference type="ARBA" id="ARBA00004651"/>
    </source>
</evidence>
<feature type="transmembrane region" description="Helical" evidence="6">
    <location>
        <begin position="385"/>
        <end position="410"/>
    </location>
</feature>
<feature type="domain" description="Putative Na+/H+ antiporter N-terminal" evidence="8">
    <location>
        <begin position="4"/>
        <end position="102"/>
    </location>
</feature>
<evidence type="ECO:0000256" key="5">
    <source>
        <dbReference type="ARBA" id="ARBA00023136"/>
    </source>
</evidence>
<feature type="transmembrane region" description="Helical" evidence="6">
    <location>
        <begin position="6"/>
        <end position="37"/>
    </location>
</feature>
<keyword evidence="4 6" id="KW-1133">Transmembrane helix</keyword>
<dbReference type="EMBL" id="QEPN01000004">
    <property type="protein sequence ID" value="RDE72008.1"/>
    <property type="molecule type" value="Genomic_DNA"/>
</dbReference>
<dbReference type="InterPro" id="IPR052576">
    <property type="entry name" value="AA_Transporter-Related"/>
</dbReference>
<evidence type="ECO:0000256" key="3">
    <source>
        <dbReference type="ARBA" id="ARBA00022692"/>
    </source>
</evidence>
<dbReference type="Pfam" id="PF03553">
    <property type="entry name" value="Na_H_antiporter"/>
    <property type="match status" value="1"/>
</dbReference>
<dbReference type="PANTHER" id="PTHR37821:SF1">
    <property type="entry name" value="AMINO ACID TRANSPORTER YUIF-RELATED"/>
    <property type="match status" value="1"/>
</dbReference>
<accession>A0A369YF26</accession>
<evidence type="ECO:0000313" key="10">
    <source>
        <dbReference type="Proteomes" id="UP000253872"/>
    </source>
</evidence>
<dbReference type="InterPro" id="IPR018461">
    <property type="entry name" value="Na/H_Antiport_NhaC-like_C"/>
</dbReference>
<evidence type="ECO:0000256" key="2">
    <source>
        <dbReference type="ARBA" id="ARBA00022475"/>
    </source>
</evidence>
<reference evidence="9 10" key="1">
    <citation type="submission" date="2018-05" db="EMBL/GenBank/DDBJ databases">
        <title>Draft Genome Sequences for a Diverse set of 7 Haemophilus Species.</title>
        <authorList>
            <person name="Nichols M."/>
            <person name="Topaz N."/>
            <person name="Wang X."/>
            <person name="Wang X."/>
            <person name="Boxrud D."/>
        </authorList>
    </citation>
    <scope>NUCLEOTIDE SEQUENCE [LARGE SCALE GENOMIC DNA]</scope>
    <source>
        <strain evidence="9 10">C2002001239</strain>
    </source>
</reference>
<evidence type="ECO:0000313" key="9">
    <source>
        <dbReference type="EMBL" id="RDE72008.1"/>
    </source>
</evidence>
<keyword evidence="3 6" id="KW-0812">Transmembrane</keyword>
<organism evidence="9 10">
    <name type="scientific">Haemophilus sputorum</name>
    <dbReference type="NCBI Taxonomy" id="1078480"/>
    <lineage>
        <taxon>Bacteria</taxon>
        <taxon>Pseudomonadati</taxon>
        <taxon>Pseudomonadota</taxon>
        <taxon>Gammaproteobacteria</taxon>
        <taxon>Pasteurellales</taxon>
        <taxon>Pasteurellaceae</taxon>
        <taxon>Haemophilus</taxon>
    </lineage>
</organism>
<dbReference type="GO" id="GO:0005886">
    <property type="term" value="C:plasma membrane"/>
    <property type="evidence" value="ECO:0007669"/>
    <property type="project" value="UniProtKB-SubCell"/>
</dbReference>
<evidence type="ECO:0000256" key="6">
    <source>
        <dbReference type="SAM" id="Phobius"/>
    </source>
</evidence>
<keyword evidence="5 6" id="KW-0472">Membrane</keyword>
<comment type="caution">
    <text evidence="9">The sequence shown here is derived from an EMBL/GenBank/DDBJ whole genome shotgun (WGS) entry which is preliminary data.</text>
</comment>
<name>A0A369YF26_9PAST</name>
<feature type="transmembrane region" description="Helical" evidence="6">
    <location>
        <begin position="445"/>
        <end position="462"/>
    </location>
</feature>
<evidence type="ECO:0000259" key="8">
    <source>
        <dbReference type="Pfam" id="PF13726"/>
    </source>
</evidence>
<feature type="transmembrane region" description="Helical" evidence="6">
    <location>
        <begin position="164"/>
        <end position="187"/>
    </location>
</feature>
<dbReference type="RefSeq" id="WP_111403144.1">
    <property type="nucleotide sequence ID" value="NZ_QEPN01000004.1"/>
</dbReference>
<protein>
    <submittedName>
        <fullName evidence="9">Sodium:proton antiporter</fullName>
    </submittedName>
</protein>
<dbReference type="Proteomes" id="UP000253872">
    <property type="component" value="Unassembled WGS sequence"/>
</dbReference>
<keyword evidence="2" id="KW-1003">Cell membrane</keyword>
<dbReference type="AlphaFoldDB" id="A0A369YF26"/>
<comment type="subcellular location">
    <subcellularLocation>
        <location evidence="1">Cell membrane</location>
        <topology evidence="1">Multi-pass membrane protein</topology>
    </subcellularLocation>
</comment>
<feature type="transmembrane region" description="Helical" evidence="6">
    <location>
        <begin position="113"/>
        <end position="129"/>
    </location>
</feature>
<feature type="transmembrane region" description="Helical" evidence="6">
    <location>
        <begin position="262"/>
        <end position="279"/>
    </location>
</feature>
<feature type="transmembrane region" description="Helical" evidence="6">
    <location>
        <begin position="77"/>
        <end position="101"/>
    </location>
</feature>
<sequence>MLSNDVVLSIIVLLVLSLLRVNVVISLIIAALTCGVLGHYQPAVDQSALSALFNALKITITNFSGGLGGGAETAMNYAVLGAFAVALSRSGVTDLLAFKIIQSFGKRPSGRSVFWFKYILLFVLVAFSMSSQNLIPIHIAFIPIVVPPLLSVMNQLKMDRRAVACALTFGLTATYMIIPAGFGQIFLESVLVKNINQVGEQYGVVATTAEMTKAMSVPVLGMVAGLLFAFFVSYRKPRTYLENTPELTSEDIAQRVARVKPYHIGVSVAAILATCSVQLATNSTVMGGLVGLVIFALGGVFRLKESNDIFQQGLRLMAMIGFVMIAASGYANVVNSTGGVMQLIESLKDAITSKEMAAALMLVVGLLITMGIGSSFSTVPIITSIYVPLCVSFGFSPLATMSIVGVAAALGDAGSPASDSTLGPTSGLNADGKHDHIWDSVVPTFLHFNIPLLVFGWIAAMIL</sequence>